<protein>
    <submittedName>
        <fullName evidence="4">Peptidoglycan DD-metalloendopeptidase family protein</fullName>
    </submittedName>
</protein>
<keyword evidence="5" id="KW-1185">Reference proteome</keyword>
<feature type="domain" description="Endonuclease/exonuclease/phosphatase" evidence="3">
    <location>
        <begin position="376"/>
        <end position="616"/>
    </location>
</feature>
<comment type="caution">
    <text evidence="4">The sequence shown here is derived from an EMBL/GenBank/DDBJ whole genome shotgun (WGS) entry which is preliminary data.</text>
</comment>
<dbReference type="Proteomes" id="UP000380867">
    <property type="component" value="Unassembled WGS sequence"/>
</dbReference>
<gene>
    <name evidence="4" type="ORF">ESP70_010540</name>
</gene>
<evidence type="ECO:0000256" key="1">
    <source>
        <dbReference type="ARBA" id="ARBA00022729"/>
    </source>
</evidence>
<dbReference type="Pfam" id="PF03372">
    <property type="entry name" value="Exo_endo_phos"/>
    <property type="match status" value="1"/>
</dbReference>
<dbReference type="SUPFAM" id="SSF51261">
    <property type="entry name" value="Duplicated hybrid motif"/>
    <property type="match status" value="1"/>
</dbReference>
<evidence type="ECO:0000259" key="3">
    <source>
        <dbReference type="Pfam" id="PF03372"/>
    </source>
</evidence>
<organism evidence="4 5">
    <name type="scientific">Aeromicrobium ginsengisoli</name>
    <dbReference type="NCBI Taxonomy" id="363867"/>
    <lineage>
        <taxon>Bacteria</taxon>
        <taxon>Bacillati</taxon>
        <taxon>Actinomycetota</taxon>
        <taxon>Actinomycetes</taxon>
        <taxon>Propionibacteriales</taxon>
        <taxon>Nocardioidaceae</taxon>
        <taxon>Aeromicrobium</taxon>
    </lineage>
</organism>
<dbReference type="InterPro" id="IPR016047">
    <property type="entry name" value="M23ase_b-sheet_dom"/>
</dbReference>
<dbReference type="PANTHER" id="PTHR21666">
    <property type="entry name" value="PEPTIDASE-RELATED"/>
    <property type="match status" value="1"/>
</dbReference>
<evidence type="ECO:0000259" key="2">
    <source>
        <dbReference type="Pfam" id="PF01551"/>
    </source>
</evidence>
<name>A0A5M4FF82_9ACTN</name>
<keyword evidence="1" id="KW-0732">Signal</keyword>
<dbReference type="Gene3D" id="2.70.70.10">
    <property type="entry name" value="Glucose Permease (Domain IIA)"/>
    <property type="match status" value="1"/>
</dbReference>
<feature type="domain" description="M23ase beta-sheet core" evidence="2">
    <location>
        <begin position="77"/>
        <end position="172"/>
    </location>
</feature>
<dbReference type="InterPro" id="IPR005135">
    <property type="entry name" value="Endo/exonuclease/phosphatase"/>
</dbReference>
<dbReference type="SUPFAM" id="SSF56219">
    <property type="entry name" value="DNase I-like"/>
    <property type="match status" value="1"/>
</dbReference>
<dbReference type="GO" id="GO:0004222">
    <property type="term" value="F:metalloendopeptidase activity"/>
    <property type="evidence" value="ECO:0007669"/>
    <property type="project" value="TreeGrafter"/>
</dbReference>
<dbReference type="InterPro" id="IPR011055">
    <property type="entry name" value="Dup_hybrid_motif"/>
</dbReference>
<dbReference type="RefSeq" id="WP_149689221.1">
    <property type="nucleotide sequence ID" value="NZ_SDPQ02000002.1"/>
</dbReference>
<dbReference type="AlphaFoldDB" id="A0A5M4FF82"/>
<dbReference type="OrthoDB" id="5496837at2"/>
<dbReference type="InterPro" id="IPR036691">
    <property type="entry name" value="Endo/exonu/phosph_ase_sf"/>
</dbReference>
<proteinExistence type="predicted"/>
<dbReference type="CDD" id="cd12797">
    <property type="entry name" value="M23_peptidase"/>
    <property type="match status" value="1"/>
</dbReference>
<dbReference type="InterPro" id="IPR050570">
    <property type="entry name" value="Cell_wall_metabolism_enzyme"/>
</dbReference>
<sequence length="636" mass="66706">MKGTPAIIGGALVVLLLPILAVAAIAGAIIPAATSATTCADPAAAMPGTWRPPLVGSYTVTSQFGMRYHPVLHITKLHTGIDLVARADKTVVAAAAGTVKVSGYNGAYGNQVVIDNGGGIQTRYAHMASASPVSVGQKVAAGTRLGTQGATGYVTGAHLHFEVIKKGSPIDPKPFMASQGAPLNGGATSAASTRATAALATTASTKTRTISATRTDGQKVTLNNEQLTNAATIARIGRKVGAGDRGVVIALMAALQESVLRNLNYGDRDSLGLFQQRAGWGTTHQRRTPEYAARVFFGGPSGPNEGSPAGLLDKRGWKSMGLGQAAQAVQVSAFPTAYDKWEPVARAIIDAKGLGGATAAGDCVAGGSTYGQLQVATWNICLEFCGGGKLRPWRDRIPLIASAIKKAHPDVISLQETGHQKTQGAAIIKALAPTYKLAVYKRSKMVLFDPTKLSTTSASGKKLGSVKFVVEGKGGVAQVLRDLRTGKTVVVSSLHPIDGTQDARRLRYIKQAHHLVVGLQQKNPGSAIIHAGDLNSYIPGTGTKKKVAHFFTDRGYRTTEQIAKARTGQEYRSYNGGKAPRRGPRIDHVIVDPRATTVDTWRQILSTNRSDPESDHNMIAVTLTLSGTGMATQYAT</sequence>
<dbReference type="PANTHER" id="PTHR21666:SF289">
    <property type="entry name" value="L-ALA--D-GLU ENDOPEPTIDASE"/>
    <property type="match status" value="1"/>
</dbReference>
<evidence type="ECO:0000313" key="4">
    <source>
        <dbReference type="EMBL" id="KAA1397776.1"/>
    </source>
</evidence>
<dbReference type="Gene3D" id="3.60.10.10">
    <property type="entry name" value="Endonuclease/exonuclease/phosphatase"/>
    <property type="match status" value="1"/>
</dbReference>
<accession>A0A5M4FF82</accession>
<evidence type="ECO:0000313" key="5">
    <source>
        <dbReference type="Proteomes" id="UP000380867"/>
    </source>
</evidence>
<dbReference type="Pfam" id="PF01551">
    <property type="entry name" value="Peptidase_M23"/>
    <property type="match status" value="1"/>
</dbReference>
<dbReference type="EMBL" id="SDPQ02000002">
    <property type="protein sequence ID" value="KAA1397776.1"/>
    <property type="molecule type" value="Genomic_DNA"/>
</dbReference>
<reference evidence="4" key="1">
    <citation type="submission" date="2019-09" db="EMBL/GenBank/DDBJ databases">
        <authorList>
            <person name="Li J."/>
        </authorList>
    </citation>
    <scope>NUCLEOTIDE SEQUENCE [LARGE SCALE GENOMIC DNA]</scope>
    <source>
        <strain evidence="4">JCM 14732</strain>
    </source>
</reference>